<evidence type="ECO:0000313" key="1">
    <source>
        <dbReference type="EMBL" id="GMI27720.1"/>
    </source>
</evidence>
<reference evidence="1 2" key="1">
    <citation type="journal article" date="2023" name="Commun. Biol.">
        <title>Genome analysis of Parmales, the sister group of diatoms, reveals the evolutionary specialization of diatoms from phago-mixotrophs to photoautotrophs.</title>
        <authorList>
            <person name="Ban H."/>
            <person name="Sato S."/>
            <person name="Yoshikawa S."/>
            <person name="Yamada K."/>
            <person name="Nakamura Y."/>
            <person name="Ichinomiya M."/>
            <person name="Sato N."/>
            <person name="Blanc-Mathieu R."/>
            <person name="Endo H."/>
            <person name="Kuwata A."/>
            <person name="Ogata H."/>
        </authorList>
    </citation>
    <scope>NUCLEOTIDE SEQUENCE [LARGE SCALE GENOMIC DNA]</scope>
</reference>
<organism evidence="1 2">
    <name type="scientific">Tetraparma gracilis</name>
    <dbReference type="NCBI Taxonomy" id="2962635"/>
    <lineage>
        <taxon>Eukaryota</taxon>
        <taxon>Sar</taxon>
        <taxon>Stramenopiles</taxon>
        <taxon>Ochrophyta</taxon>
        <taxon>Bolidophyceae</taxon>
        <taxon>Parmales</taxon>
        <taxon>Triparmaceae</taxon>
        <taxon>Tetraparma</taxon>
    </lineage>
</organism>
<dbReference type="EMBL" id="BRYB01004230">
    <property type="protein sequence ID" value="GMI27720.1"/>
    <property type="molecule type" value="Genomic_DNA"/>
</dbReference>
<sequence>MGAGGSVEQLPDRVDKEAAKDWVGAEEWKDEEENFDETFDRLLRARSDSGVAHDEENDTRTISRVQLENEYRNWKKLMAASRKYSKDFEECGM</sequence>
<protein>
    <submittedName>
        <fullName evidence="1">Uncharacterized protein</fullName>
    </submittedName>
</protein>
<name>A0ABQ6MKW1_9STRA</name>
<comment type="caution">
    <text evidence="1">The sequence shown here is derived from an EMBL/GenBank/DDBJ whole genome shotgun (WGS) entry which is preliminary data.</text>
</comment>
<evidence type="ECO:0000313" key="2">
    <source>
        <dbReference type="Proteomes" id="UP001165060"/>
    </source>
</evidence>
<dbReference type="Proteomes" id="UP001165060">
    <property type="component" value="Unassembled WGS sequence"/>
</dbReference>
<proteinExistence type="predicted"/>
<accession>A0ABQ6MKW1</accession>
<keyword evidence="2" id="KW-1185">Reference proteome</keyword>
<gene>
    <name evidence="1" type="ORF">TeGR_g11495</name>
</gene>